<name>A0A2H0TJS4_9BACT</name>
<dbReference type="GO" id="GO:0003735">
    <property type="term" value="F:structural constituent of ribosome"/>
    <property type="evidence" value="ECO:0007669"/>
    <property type="project" value="InterPro"/>
</dbReference>
<dbReference type="Proteomes" id="UP000228909">
    <property type="component" value="Unassembled WGS sequence"/>
</dbReference>
<evidence type="ECO:0000256" key="5">
    <source>
        <dbReference type="ARBA" id="ARBA00023274"/>
    </source>
</evidence>
<accession>A0A2H0TJS4</accession>
<proteinExistence type="inferred from homology"/>
<comment type="subunit">
    <text evidence="7">Part of the 30S ribosomal subunit. Interacts with proteins S7 and S18. Binds to IF-3.</text>
</comment>
<dbReference type="HAMAP" id="MF_01310">
    <property type="entry name" value="Ribosomal_uS11"/>
    <property type="match status" value="1"/>
</dbReference>
<dbReference type="Gene3D" id="3.30.420.80">
    <property type="entry name" value="Ribosomal protein S11"/>
    <property type="match status" value="1"/>
</dbReference>
<keyword evidence="3 7" id="KW-0694">RNA-binding</keyword>
<dbReference type="InterPro" id="IPR018102">
    <property type="entry name" value="Ribosomal_uS11_CS"/>
</dbReference>
<dbReference type="NCBIfam" id="TIGR03632">
    <property type="entry name" value="uS11_bact"/>
    <property type="match status" value="1"/>
</dbReference>
<dbReference type="GO" id="GO:0006412">
    <property type="term" value="P:translation"/>
    <property type="evidence" value="ECO:0007669"/>
    <property type="project" value="UniProtKB-UniRule"/>
</dbReference>
<dbReference type="InterPro" id="IPR001971">
    <property type="entry name" value="Ribosomal_uS11"/>
</dbReference>
<evidence type="ECO:0000256" key="6">
    <source>
        <dbReference type="ARBA" id="ARBA00035160"/>
    </source>
</evidence>
<dbReference type="InterPro" id="IPR019981">
    <property type="entry name" value="Ribosomal_uS11_bac-type"/>
</dbReference>
<gene>
    <name evidence="7" type="primary">rpsK</name>
    <name evidence="9" type="ORF">COU43_00495</name>
</gene>
<evidence type="ECO:0000256" key="4">
    <source>
        <dbReference type="ARBA" id="ARBA00022980"/>
    </source>
</evidence>
<evidence type="ECO:0000313" key="9">
    <source>
        <dbReference type="EMBL" id="PIR71809.1"/>
    </source>
</evidence>
<dbReference type="Pfam" id="PF00411">
    <property type="entry name" value="Ribosomal_S11"/>
    <property type="match status" value="1"/>
</dbReference>
<reference evidence="10" key="1">
    <citation type="submission" date="2017-09" db="EMBL/GenBank/DDBJ databases">
        <title>Depth-based differentiation of microbial function through sediment-hosted aquifers and enrichment of novel symbionts in the deep terrestrial subsurface.</title>
        <authorList>
            <person name="Probst A.J."/>
            <person name="Ladd B."/>
            <person name="Jarett J.K."/>
            <person name="Geller-Mcgrath D.E."/>
            <person name="Sieber C.M.K."/>
            <person name="Emerson J.B."/>
            <person name="Anantharaman K."/>
            <person name="Thomas B.C."/>
            <person name="Malmstrom R."/>
            <person name="Stieglmeier M."/>
            <person name="Klingl A."/>
            <person name="Woyke T."/>
            <person name="Ryan C.M."/>
            <person name="Banfield J.F."/>
        </authorList>
    </citation>
    <scope>NUCLEOTIDE SEQUENCE [LARGE SCALE GENOMIC DNA]</scope>
</reference>
<dbReference type="GO" id="GO:0019843">
    <property type="term" value="F:rRNA binding"/>
    <property type="evidence" value="ECO:0007669"/>
    <property type="project" value="UniProtKB-UniRule"/>
</dbReference>
<sequence length="150" mass="16260">MGKKHIITKTEDELLKERERVEAKVEKEIKAGVSQKIKEGRVYISSSYNNTIITLTNLKGDVLYWTSAGKIGFKGTKKATPFAASKVAEAMVQAAKKMGIEKAAVLIKGIGSGRESALRSLAARGLEVASIKDVTPIPHNGCRPPKARRV</sequence>
<dbReference type="PANTHER" id="PTHR11759">
    <property type="entry name" value="40S RIBOSOMAL PROTEIN S14/30S RIBOSOMAL PROTEIN S11"/>
    <property type="match status" value="1"/>
</dbReference>
<keyword evidence="2 7" id="KW-0699">rRNA-binding</keyword>
<dbReference type="AlphaFoldDB" id="A0A2H0TJS4"/>
<dbReference type="GO" id="GO:1990904">
    <property type="term" value="C:ribonucleoprotein complex"/>
    <property type="evidence" value="ECO:0007669"/>
    <property type="project" value="UniProtKB-KW"/>
</dbReference>
<evidence type="ECO:0000256" key="1">
    <source>
        <dbReference type="ARBA" id="ARBA00006194"/>
    </source>
</evidence>
<evidence type="ECO:0000256" key="3">
    <source>
        <dbReference type="ARBA" id="ARBA00022884"/>
    </source>
</evidence>
<evidence type="ECO:0000256" key="2">
    <source>
        <dbReference type="ARBA" id="ARBA00022730"/>
    </source>
</evidence>
<keyword evidence="5 7" id="KW-0687">Ribonucleoprotein</keyword>
<dbReference type="PROSITE" id="PS00054">
    <property type="entry name" value="RIBOSOMAL_S11"/>
    <property type="match status" value="1"/>
</dbReference>
<dbReference type="EMBL" id="PFCK01000015">
    <property type="protein sequence ID" value="PIR71809.1"/>
    <property type="molecule type" value="Genomic_DNA"/>
</dbReference>
<protein>
    <recommendedName>
        <fullName evidence="6 7">Small ribosomal subunit protein uS11</fullName>
    </recommendedName>
</protein>
<dbReference type="SUPFAM" id="SSF53137">
    <property type="entry name" value="Translational machinery components"/>
    <property type="match status" value="1"/>
</dbReference>
<dbReference type="InterPro" id="IPR036967">
    <property type="entry name" value="Ribosomal_uS11_sf"/>
</dbReference>
<organism evidence="9 10">
    <name type="scientific">Candidatus Nealsonbacteria bacterium CG10_big_fil_rev_8_21_14_0_10_37_25</name>
    <dbReference type="NCBI Taxonomy" id="1974711"/>
    <lineage>
        <taxon>Bacteria</taxon>
        <taxon>Candidatus Nealsoniibacteriota</taxon>
    </lineage>
</organism>
<evidence type="ECO:0000256" key="8">
    <source>
        <dbReference type="RuleBase" id="RU003629"/>
    </source>
</evidence>
<dbReference type="GO" id="GO:0005840">
    <property type="term" value="C:ribosome"/>
    <property type="evidence" value="ECO:0007669"/>
    <property type="project" value="UniProtKB-KW"/>
</dbReference>
<comment type="function">
    <text evidence="7">Located on the platform of the 30S subunit, it bridges several disparate RNA helices of the 16S rRNA. Forms part of the Shine-Dalgarno cleft in the 70S ribosome.</text>
</comment>
<evidence type="ECO:0000256" key="7">
    <source>
        <dbReference type="HAMAP-Rule" id="MF_01310"/>
    </source>
</evidence>
<comment type="caution">
    <text evidence="9">The sequence shown here is derived from an EMBL/GenBank/DDBJ whole genome shotgun (WGS) entry which is preliminary data.</text>
</comment>
<evidence type="ECO:0000313" key="10">
    <source>
        <dbReference type="Proteomes" id="UP000228909"/>
    </source>
</evidence>
<keyword evidence="4 7" id="KW-0689">Ribosomal protein</keyword>
<comment type="similarity">
    <text evidence="1 7 8">Belongs to the universal ribosomal protein uS11 family.</text>
</comment>
<dbReference type="PIRSF" id="PIRSF002131">
    <property type="entry name" value="Ribosomal_S11"/>
    <property type="match status" value="1"/>
</dbReference>
<dbReference type="NCBIfam" id="NF003698">
    <property type="entry name" value="PRK05309.1"/>
    <property type="match status" value="1"/>
</dbReference>